<sequence>MHFRGHIGKKGIEIDPDKLPPLRTQKKVRGFLGRLNYIARFISQLTEKCDPIFRFIKKHDPVVLCLNLDYPDAETIHVVSYDLAHLEDGSFKVHDEVDRLEWKNGSMTNFSLRVRYNAVKGSAIADFLASRALEDYESLNFNFPNEDLMYVATTEEGAPEEYP</sequence>
<evidence type="ECO:0000313" key="1">
    <source>
        <dbReference type="EMBL" id="KAA3462218.1"/>
    </source>
</evidence>
<comment type="caution">
    <text evidence="1">The sequence shown here is derived from an EMBL/GenBank/DDBJ whole genome shotgun (WGS) entry which is preliminary data.</text>
</comment>
<dbReference type="InterPro" id="IPR043502">
    <property type="entry name" value="DNA/RNA_pol_sf"/>
</dbReference>
<name>A0A5B6UXU7_9ROSI</name>
<keyword evidence="2" id="KW-1185">Reference proteome</keyword>
<organism evidence="1 2">
    <name type="scientific">Gossypium australe</name>
    <dbReference type="NCBI Taxonomy" id="47621"/>
    <lineage>
        <taxon>Eukaryota</taxon>
        <taxon>Viridiplantae</taxon>
        <taxon>Streptophyta</taxon>
        <taxon>Embryophyta</taxon>
        <taxon>Tracheophyta</taxon>
        <taxon>Spermatophyta</taxon>
        <taxon>Magnoliopsida</taxon>
        <taxon>eudicotyledons</taxon>
        <taxon>Gunneridae</taxon>
        <taxon>Pentapetalae</taxon>
        <taxon>rosids</taxon>
        <taxon>malvids</taxon>
        <taxon>Malvales</taxon>
        <taxon>Malvaceae</taxon>
        <taxon>Malvoideae</taxon>
        <taxon>Gossypium</taxon>
    </lineage>
</organism>
<keyword evidence="1" id="KW-0548">Nucleotidyltransferase</keyword>
<dbReference type="GO" id="GO:0003964">
    <property type="term" value="F:RNA-directed DNA polymerase activity"/>
    <property type="evidence" value="ECO:0007669"/>
    <property type="project" value="UniProtKB-KW"/>
</dbReference>
<dbReference type="EMBL" id="SMMG02000009">
    <property type="protein sequence ID" value="KAA3462218.1"/>
    <property type="molecule type" value="Genomic_DNA"/>
</dbReference>
<proteinExistence type="predicted"/>
<keyword evidence="1" id="KW-0695">RNA-directed DNA polymerase</keyword>
<evidence type="ECO:0000313" key="2">
    <source>
        <dbReference type="Proteomes" id="UP000325315"/>
    </source>
</evidence>
<dbReference type="InterPro" id="IPR043128">
    <property type="entry name" value="Rev_trsase/Diguanyl_cyclase"/>
</dbReference>
<keyword evidence="1" id="KW-0808">Transferase</keyword>
<protein>
    <submittedName>
        <fullName evidence="1">Reverse transcriptase</fullName>
    </submittedName>
</protein>
<dbReference type="Gene3D" id="3.30.70.270">
    <property type="match status" value="1"/>
</dbReference>
<dbReference type="AlphaFoldDB" id="A0A5B6UXU7"/>
<accession>A0A5B6UXU7</accession>
<dbReference type="Proteomes" id="UP000325315">
    <property type="component" value="Unassembled WGS sequence"/>
</dbReference>
<dbReference type="SUPFAM" id="SSF56672">
    <property type="entry name" value="DNA/RNA polymerases"/>
    <property type="match status" value="1"/>
</dbReference>
<reference evidence="2" key="1">
    <citation type="journal article" date="2019" name="Plant Biotechnol. J.">
        <title>Genome sequencing of the Australian wild diploid species Gossypium australe highlights disease resistance and delayed gland morphogenesis.</title>
        <authorList>
            <person name="Cai Y."/>
            <person name="Cai X."/>
            <person name="Wang Q."/>
            <person name="Wang P."/>
            <person name="Zhang Y."/>
            <person name="Cai C."/>
            <person name="Xu Y."/>
            <person name="Wang K."/>
            <person name="Zhou Z."/>
            <person name="Wang C."/>
            <person name="Geng S."/>
            <person name="Li B."/>
            <person name="Dong Q."/>
            <person name="Hou Y."/>
            <person name="Wang H."/>
            <person name="Ai P."/>
            <person name="Liu Z."/>
            <person name="Yi F."/>
            <person name="Sun M."/>
            <person name="An G."/>
            <person name="Cheng J."/>
            <person name="Zhang Y."/>
            <person name="Shi Q."/>
            <person name="Xie Y."/>
            <person name="Shi X."/>
            <person name="Chang Y."/>
            <person name="Huang F."/>
            <person name="Chen Y."/>
            <person name="Hong S."/>
            <person name="Mi L."/>
            <person name="Sun Q."/>
            <person name="Zhang L."/>
            <person name="Zhou B."/>
            <person name="Peng R."/>
            <person name="Zhang X."/>
            <person name="Liu F."/>
        </authorList>
    </citation>
    <scope>NUCLEOTIDE SEQUENCE [LARGE SCALE GENOMIC DNA]</scope>
    <source>
        <strain evidence="2">cv. PA1801</strain>
    </source>
</reference>
<gene>
    <name evidence="1" type="ORF">EPI10_028723</name>
</gene>